<evidence type="ECO:0000313" key="3">
    <source>
        <dbReference type="EMBL" id="PBK66191.1"/>
    </source>
</evidence>
<feature type="compositionally biased region" description="Acidic residues" evidence="1">
    <location>
        <begin position="745"/>
        <end position="773"/>
    </location>
</feature>
<dbReference type="STRING" id="1076256.A0A2H3B5Q9"/>
<protein>
    <recommendedName>
        <fullName evidence="5">CxC2-like cysteine cluster KDZ transposase-associated domain-containing protein</fullName>
    </recommendedName>
</protein>
<feature type="compositionally biased region" description="Basic and acidic residues" evidence="1">
    <location>
        <begin position="596"/>
        <end position="608"/>
    </location>
</feature>
<keyword evidence="4" id="KW-1185">Reference proteome</keyword>
<accession>A0A2H3B5Q9</accession>
<dbReference type="Pfam" id="PF18758">
    <property type="entry name" value="KDZ"/>
    <property type="match status" value="1"/>
</dbReference>
<dbReference type="EMBL" id="KZ293442">
    <property type="protein sequence ID" value="PBK66191.1"/>
    <property type="molecule type" value="Genomic_DNA"/>
</dbReference>
<evidence type="ECO:0000256" key="1">
    <source>
        <dbReference type="SAM" id="MobiDB-lite"/>
    </source>
</evidence>
<feature type="compositionally biased region" description="Basic and acidic residues" evidence="1">
    <location>
        <begin position="616"/>
        <end position="630"/>
    </location>
</feature>
<dbReference type="AlphaFoldDB" id="A0A2H3B5Q9"/>
<evidence type="ECO:0000313" key="4">
    <source>
        <dbReference type="Proteomes" id="UP000218334"/>
    </source>
</evidence>
<feature type="region of interest" description="Disordered" evidence="1">
    <location>
        <begin position="741"/>
        <end position="773"/>
    </location>
</feature>
<organism evidence="3 4">
    <name type="scientific">Armillaria solidipes</name>
    <dbReference type="NCBI Taxonomy" id="1076256"/>
    <lineage>
        <taxon>Eukaryota</taxon>
        <taxon>Fungi</taxon>
        <taxon>Dikarya</taxon>
        <taxon>Basidiomycota</taxon>
        <taxon>Agaricomycotina</taxon>
        <taxon>Agaricomycetes</taxon>
        <taxon>Agaricomycetidae</taxon>
        <taxon>Agaricales</taxon>
        <taxon>Marasmiineae</taxon>
        <taxon>Physalacriaceae</taxon>
        <taxon>Armillaria</taxon>
    </lineage>
</organism>
<name>A0A2H3B5Q9_9AGAR</name>
<dbReference type="Proteomes" id="UP000218334">
    <property type="component" value="Unassembled WGS sequence"/>
</dbReference>
<evidence type="ECO:0000256" key="2">
    <source>
        <dbReference type="SAM" id="SignalP"/>
    </source>
</evidence>
<dbReference type="InterPro" id="IPR040521">
    <property type="entry name" value="KDZ"/>
</dbReference>
<keyword evidence="2" id="KW-0732">Signal</keyword>
<reference evidence="4" key="1">
    <citation type="journal article" date="2017" name="Nat. Ecol. Evol.">
        <title>Genome expansion and lineage-specific genetic innovations in the forest pathogenic fungi Armillaria.</title>
        <authorList>
            <person name="Sipos G."/>
            <person name="Prasanna A.N."/>
            <person name="Walter M.C."/>
            <person name="O'Connor E."/>
            <person name="Balint B."/>
            <person name="Krizsan K."/>
            <person name="Kiss B."/>
            <person name="Hess J."/>
            <person name="Varga T."/>
            <person name="Slot J."/>
            <person name="Riley R."/>
            <person name="Boka B."/>
            <person name="Rigling D."/>
            <person name="Barry K."/>
            <person name="Lee J."/>
            <person name="Mihaltcheva S."/>
            <person name="LaButti K."/>
            <person name="Lipzen A."/>
            <person name="Waldron R."/>
            <person name="Moloney N.M."/>
            <person name="Sperisen C."/>
            <person name="Kredics L."/>
            <person name="Vagvoelgyi C."/>
            <person name="Patrignani A."/>
            <person name="Fitzpatrick D."/>
            <person name="Nagy I."/>
            <person name="Doyle S."/>
            <person name="Anderson J.B."/>
            <person name="Grigoriev I.V."/>
            <person name="Gueldener U."/>
            <person name="Muensterkoetter M."/>
            <person name="Nagy L.G."/>
        </authorList>
    </citation>
    <scope>NUCLEOTIDE SEQUENCE [LARGE SCALE GENOMIC DNA]</scope>
    <source>
        <strain evidence="4">28-4</strain>
    </source>
</reference>
<evidence type="ECO:0008006" key="5">
    <source>
        <dbReference type="Google" id="ProtNLM"/>
    </source>
</evidence>
<feature type="chain" id="PRO_5013655524" description="CxC2-like cysteine cluster KDZ transposase-associated domain-containing protein" evidence="2">
    <location>
        <begin position="26"/>
        <end position="773"/>
    </location>
</feature>
<feature type="signal peptide" evidence="2">
    <location>
        <begin position="1"/>
        <end position="25"/>
    </location>
</feature>
<feature type="region of interest" description="Disordered" evidence="1">
    <location>
        <begin position="585"/>
        <end position="632"/>
    </location>
</feature>
<proteinExistence type="predicted"/>
<gene>
    <name evidence="3" type="ORF">ARMSODRAFT_989543</name>
</gene>
<sequence>MFSSFGVGGIPLFLHLLSFCAKTSVYDFYRTLEKLTTNMGIGVPKSRYKALTCMLLQWRHLKMLKRGGRGHIDKDIETMEDHDLVVMCPSCPWPEINLLEGWDQAPHEMQFLYILLICMDTNFHLKNQMVSLYSRDPGLGIGLGYFILRAPYEKYVLNHISDEDISTCIRFAALTKADTKFSKGLQYTGVGAVSCTRGEFLMWLPMDYVFGSPLQPFAGLLSIIISYDIACQWFKNLDKHMKNWPSEIPPPSAKLTPAIPKFHEPMHKQDNHQEFLCNYIKRMAQSDYEVPERIWGPNNTVANSTKTMGLGSQHDMLDDNFGKTLSCKYAAAVKERNIQVEGHRGFTTALPGNLVEEWGRICELWEDDTFLKSAENPFATNEEYMSEDDVEKELQAEEEECRCRGGRVYHETSTHKFQRPSSLGAALKEERNILREKLWNWLLLRSIYIPGLVQYLTETGDLCGNNGDQNPEDVVLWLPSSLPADRLPRMEEKFCMAQCHDALNGIWHTLRVKTRMVYFRNKNTCGQAPSTRARCIIDGVHQRVLKFARKYRTAHAAKLELAGPSHWEKTLRVLENKDIWSYTDLERKKQGPGHRGNNEDHDKPVHASDDDEEDEMTLKVEERGEKEGTGKTHRTLSWIWHTTPVEIEDGADNNKEILWTEWCKSRACTKRSSEEVLLLREEMRRVLKFLGWRARWWQERQAVRNVQGDDGLAEGLVAFAREQESLQTALRENFEALWKMPLENLEPESKDEDENSTVDDSSDSGDDGGEESE</sequence>